<feature type="DNA-binding region" description="H-T-H motif" evidence="4">
    <location>
        <begin position="40"/>
        <end position="59"/>
    </location>
</feature>
<dbReference type="InterPro" id="IPR001647">
    <property type="entry name" value="HTH_TetR"/>
</dbReference>
<feature type="domain" description="HTH tetR-type" evidence="5">
    <location>
        <begin position="17"/>
        <end position="77"/>
    </location>
</feature>
<dbReference type="Gene3D" id="1.10.10.60">
    <property type="entry name" value="Homeodomain-like"/>
    <property type="match status" value="1"/>
</dbReference>
<sequence>MDTSPNPPLKPGRPRSEAARHAILRATLDLVSEKGFRAISMDQIAAGAGVGKMTVYRRWPNKAALVMDALLQLIGPETAFPAAERALHRLRAQLELQARFFLGPSGTLVRSLLAEAQSDEELAQAFLARWIAPRRAGVIAILRQAVVEGDLRPEIDLEVATDQLYGPIYYRLLIGSGVIDGAFLEALYRQFLQGHASVVGSHKIGR</sequence>
<name>A0A239LTZ5_9BACT</name>
<keyword evidence="2 4" id="KW-0238">DNA-binding</keyword>
<dbReference type="RefSeq" id="WP_089409857.1">
    <property type="nucleotide sequence ID" value="NZ_FZOU01000007.1"/>
</dbReference>
<dbReference type="Gene3D" id="1.10.357.10">
    <property type="entry name" value="Tetracycline Repressor, domain 2"/>
    <property type="match status" value="1"/>
</dbReference>
<dbReference type="Pfam" id="PF16859">
    <property type="entry name" value="TetR_C_11"/>
    <property type="match status" value="1"/>
</dbReference>
<reference evidence="6 7" key="1">
    <citation type="submission" date="2017-06" db="EMBL/GenBank/DDBJ databases">
        <authorList>
            <person name="Kim H.J."/>
            <person name="Triplett B.A."/>
        </authorList>
    </citation>
    <scope>NUCLEOTIDE SEQUENCE [LARGE SCALE GENOMIC DNA]</scope>
    <source>
        <strain evidence="6 7">DSM 18704</strain>
    </source>
</reference>
<dbReference type="PROSITE" id="PS50977">
    <property type="entry name" value="HTH_TETR_2"/>
    <property type="match status" value="1"/>
</dbReference>
<keyword evidence="7" id="KW-1185">Reference proteome</keyword>
<dbReference type="InterPro" id="IPR050109">
    <property type="entry name" value="HTH-type_TetR-like_transc_reg"/>
</dbReference>
<evidence type="ECO:0000259" key="5">
    <source>
        <dbReference type="PROSITE" id="PS50977"/>
    </source>
</evidence>
<dbReference type="OrthoDB" id="9796019at2"/>
<evidence type="ECO:0000313" key="7">
    <source>
        <dbReference type="Proteomes" id="UP000198356"/>
    </source>
</evidence>
<protein>
    <submittedName>
        <fullName evidence="6">Transcriptional regulator, TetR family</fullName>
    </submittedName>
</protein>
<dbReference type="Proteomes" id="UP000198356">
    <property type="component" value="Unassembled WGS sequence"/>
</dbReference>
<dbReference type="InterPro" id="IPR036271">
    <property type="entry name" value="Tet_transcr_reg_TetR-rel_C_sf"/>
</dbReference>
<dbReference type="InterPro" id="IPR009057">
    <property type="entry name" value="Homeodomain-like_sf"/>
</dbReference>
<dbReference type="InterPro" id="IPR011075">
    <property type="entry name" value="TetR_C"/>
</dbReference>
<evidence type="ECO:0000256" key="4">
    <source>
        <dbReference type="PROSITE-ProRule" id="PRU00335"/>
    </source>
</evidence>
<dbReference type="SUPFAM" id="SSF48498">
    <property type="entry name" value="Tetracyclin repressor-like, C-terminal domain"/>
    <property type="match status" value="1"/>
</dbReference>
<dbReference type="PANTHER" id="PTHR30055">
    <property type="entry name" value="HTH-TYPE TRANSCRIPTIONAL REGULATOR RUTR"/>
    <property type="match status" value="1"/>
</dbReference>
<keyword evidence="1" id="KW-0805">Transcription regulation</keyword>
<dbReference type="Pfam" id="PF00440">
    <property type="entry name" value="TetR_N"/>
    <property type="match status" value="1"/>
</dbReference>
<evidence type="ECO:0000313" key="6">
    <source>
        <dbReference type="EMBL" id="SNT33348.1"/>
    </source>
</evidence>
<organism evidence="6 7">
    <name type="scientific">Granulicella rosea</name>
    <dbReference type="NCBI Taxonomy" id="474952"/>
    <lineage>
        <taxon>Bacteria</taxon>
        <taxon>Pseudomonadati</taxon>
        <taxon>Acidobacteriota</taxon>
        <taxon>Terriglobia</taxon>
        <taxon>Terriglobales</taxon>
        <taxon>Acidobacteriaceae</taxon>
        <taxon>Granulicella</taxon>
    </lineage>
</organism>
<evidence type="ECO:0000256" key="2">
    <source>
        <dbReference type="ARBA" id="ARBA00023125"/>
    </source>
</evidence>
<dbReference type="AlphaFoldDB" id="A0A239LTZ5"/>
<dbReference type="PRINTS" id="PR00455">
    <property type="entry name" value="HTHTETR"/>
</dbReference>
<keyword evidence="3" id="KW-0804">Transcription</keyword>
<dbReference type="GO" id="GO:0000976">
    <property type="term" value="F:transcription cis-regulatory region binding"/>
    <property type="evidence" value="ECO:0007669"/>
    <property type="project" value="TreeGrafter"/>
</dbReference>
<dbReference type="SUPFAM" id="SSF46689">
    <property type="entry name" value="Homeodomain-like"/>
    <property type="match status" value="1"/>
</dbReference>
<accession>A0A239LTZ5</accession>
<dbReference type="EMBL" id="FZOU01000007">
    <property type="protein sequence ID" value="SNT33348.1"/>
    <property type="molecule type" value="Genomic_DNA"/>
</dbReference>
<dbReference type="GO" id="GO:0003700">
    <property type="term" value="F:DNA-binding transcription factor activity"/>
    <property type="evidence" value="ECO:0007669"/>
    <property type="project" value="TreeGrafter"/>
</dbReference>
<gene>
    <name evidence="6" type="ORF">SAMN05421770_107253</name>
</gene>
<evidence type="ECO:0000256" key="3">
    <source>
        <dbReference type="ARBA" id="ARBA00023163"/>
    </source>
</evidence>
<dbReference type="PANTHER" id="PTHR30055:SF148">
    <property type="entry name" value="TETR-FAMILY TRANSCRIPTIONAL REGULATOR"/>
    <property type="match status" value="1"/>
</dbReference>
<evidence type="ECO:0000256" key="1">
    <source>
        <dbReference type="ARBA" id="ARBA00023015"/>
    </source>
</evidence>
<proteinExistence type="predicted"/>